<dbReference type="Pfam" id="PF01609">
    <property type="entry name" value="DDE_Tnp_1"/>
    <property type="match status" value="1"/>
</dbReference>
<evidence type="ECO:0000313" key="3">
    <source>
        <dbReference type="EMBL" id="AQS55788.1"/>
    </source>
</evidence>
<dbReference type="GO" id="GO:0003677">
    <property type="term" value="F:DNA binding"/>
    <property type="evidence" value="ECO:0007669"/>
    <property type="project" value="InterPro"/>
</dbReference>
<accession>A0A1U9K6Y0</accession>
<dbReference type="Proteomes" id="UP000188603">
    <property type="component" value="Chromosome"/>
</dbReference>
<gene>
    <name evidence="3" type="ORF">B0W44_08280</name>
</gene>
<dbReference type="STRING" id="1471761.B0W44_08280"/>
<dbReference type="OrthoDB" id="9555429at2"/>
<dbReference type="RefSeq" id="WP_077719651.1">
    <property type="nucleotide sequence ID" value="NZ_CP019699.1"/>
</dbReference>
<feature type="compositionally biased region" description="Basic and acidic residues" evidence="1">
    <location>
        <begin position="320"/>
        <end position="334"/>
    </location>
</feature>
<evidence type="ECO:0000313" key="4">
    <source>
        <dbReference type="Proteomes" id="UP000188603"/>
    </source>
</evidence>
<dbReference type="InterPro" id="IPR012337">
    <property type="entry name" value="RNaseH-like_sf"/>
</dbReference>
<dbReference type="EMBL" id="CP019699">
    <property type="protein sequence ID" value="AQS55788.1"/>
    <property type="molecule type" value="Genomic_DNA"/>
</dbReference>
<evidence type="ECO:0000259" key="2">
    <source>
        <dbReference type="Pfam" id="PF01609"/>
    </source>
</evidence>
<proteinExistence type="predicted"/>
<evidence type="ECO:0000256" key="1">
    <source>
        <dbReference type="SAM" id="MobiDB-lite"/>
    </source>
</evidence>
<dbReference type="GO" id="GO:0004803">
    <property type="term" value="F:transposase activity"/>
    <property type="evidence" value="ECO:0007669"/>
    <property type="project" value="InterPro"/>
</dbReference>
<dbReference type="KEGG" id="ntr:B0W44_08280"/>
<organism evidence="3 4">
    <name type="scientific">Novibacillus thermophilus</name>
    <dbReference type="NCBI Taxonomy" id="1471761"/>
    <lineage>
        <taxon>Bacteria</taxon>
        <taxon>Bacillati</taxon>
        <taxon>Bacillota</taxon>
        <taxon>Bacilli</taxon>
        <taxon>Bacillales</taxon>
        <taxon>Thermoactinomycetaceae</taxon>
        <taxon>Novibacillus</taxon>
    </lineage>
</organism>
<dbReference type="GO" id="GO:0006313">
    <property type="term" value="P:DNA transposition"/>
    <property type="evidence" value="ECO:0007669"/>
    <property type="project" value="InterPro"/>
</dbReference>
<dbReference type="InterPro" id="IPR002559">
    <property type="entry name" value="Transposase_11"/>
</dbReference>
<dbReference type="SUPFAM" id="SSF53098">
    <property type="entry name" value="Ribonuclease H-like"/>
    <property type="match status" value="1"/>
</dbReference>
<dbReference type="AlphaFoldDB" id="A0A1U9K6Y0"/>
<sequence length="541" mass="61055">MSNFAHILNDRFSIVAATRDDEYVAQVISTTKTMDSVHNLEDEAILDDFMGYLSETGVLHSFSTFQASQYQRVMIPFYYCLITYLAKTLLGIKAMKSLPALLFSDQGVMRTLGFSAMVLEEGYCNRGAGKRHNDTPPASPFTPQTLAEFMNKATPQEIEQLFNTNIANLAASGAFYQQVTGIIDGTDIETTPNYEGAGKVMRKKKIHNKKGVREIECVVYGWKAIVLFDQHTEIPLALKVVPIHEHESKYTRVLIEQAQRNLGKHSRITQVLMDRGFLDGTTLYWLDQQKITFVIPARSNMDVAQDARDLAQASMGVTDTRQEKQTSGRGKSKTEHILETQVTGVKALTSYVDYRDPAKPAKQYSKTGGGGCPINAVVIQRYRNEEIPADKCPVFLTNSPVDRPFVPYDAYDGRSLIENLLFREGKQGWNLEHAPTKTANGMVSHVYFTFLTIALTTAYRTWCAEQTEEGEESESSNQPSKGIRNWRRRLMQENQDQIIVFSGPYYGIFHLMTFVQLMGGQVKDQSPRETAVFRQNHHFSP</sequence>
<reference evidence="3 4" key="1">
    <citation type="journal article" date="2015" name="Int. J. Syst. Evol. Microbiol.">
        <title>Novibacillus thermophilus gen. nov., sp. nov., a Gram-staining-negative and moderately thermophilic member of the family Thermoactinomycetaceae.</title>
        <authorList>
            <person name="Yang G."/>
            <person name="Chen J."/>
            <person name="Zhou S."/>
        </authorList>
    </citation>
    <scope>NUCLEOTIDE SEQUENCE [LARGE SCALE GENOMIC DNA]</scope>
    <source>
        <strain evidence="3 4">SG-1</strain>
    </source>
</reference>
<feature type="region of interest" description="Disordered" evidence="1">
    <location>
        <begin position="315"/>
        <end position="334"/>
    </location>
</feature>
<keyword evidence="4" id="KW-1185">Reference proteome</keyword>
<name>A0A1U9K6Y0_9BACL</name>
<protein>
    <recommendedName>
        <fullName evidence="2">Transposase IS4-like domain-containing protein</fullName>
    </recommendedName>
</protein>
<feature type="domain" description="Transposase IS4-like" evidence="2">
    <location>
        <begin position="179"/>
        <end position="453"/>
    </location>
</feature>